<dbReference type="InterPro" id="IPR027417">
    <property type="entry name" value="P-loop_NTPase"/>
</dbReference>
<dbReference type="InterPro" id="IPR020587">
    <property type="entry name" value="RecA_monomer-monomer_interface"/>
</dbReference>
<dbReference type="GO" id="GO:0007131">
    <property type="term" value="P:reciprocal meiotic recombination"/>
    <property type="evidence" value="ECO:0007669"/>
    <property type="project" value="TreeGrafter"/>
</dbReference>
<dbReference type="InterPro" id="IPR059141">
    <property type="entry name" value="Beta-prop_Nup120_160"/>
</dbReference>
<proteinExistence type="predicted"/>
<feature type="compositionally biased region" description="Polar residues" evidence="3">
    <location>
        <begin position="35"/>
        <end position="45"/>
    </location>
</feature>
<dbReference type="PANTHER" id="PTHR22942:SF39">
    <property type="entry name" value="DNA REPAIR PROTEIN RAD51 HOMOLOG 1"/>
    <property type="match status" value="1"/>
</dbReference>
<dbReference type="GO" id="GO:0006312">
    <property type="term" value="P:mitotic recombination"/>
    <property type="evidence" value="ECO:0007669"/>
    <property type="project" value="TreeGrafter"/>
</dbReference>
<dbReference type="GO" id="GO:0003690">
    <property type="term" value="F:double-stranded DNA binding"/>
    <property type="evidence" value="ECO:0007669"/>
    <property type="project" value="TreeGrafter"/>
</dbReference>
<dbReference type="GO" id="GO:0000150">
    <property type="term" value="F:DNA strand exchange activity"/>
    <property type="evidence" value="ECO:0007669"/>
    <property type="project" value="TreeGrafter"/>
</dbReference>
<dbReference type="GO" id="GO:0008094">
    <property type="term" value="F:ATP-dependent activity, acting on DNA"/>
    <property type="evidence" value="ECO:0007669"/>
    <property type="project" value="InterPro"/>
</dbReference>
<dbReference type="Proteomes" id="UP000045706">
    <property type="component" value="Unassembled WGS sequence"/>
</dbReference>
<dbReference type="InterPro" id="IPR013632">
    <property type="entry name" value="Rad51_C"/>
</dbReference>
<dbReference type="PROSITE" id="PS50163">
    <property type="entry name" value="RECA_3"/>
    <property type="match status" value="1"/>
</dbReference>
<dbReference type="Pfam" id="PF08423">
    <property type="entry name" value="Rad51"/>
    <property type="match status" value="1"/>
</dbReference>
<dbReference type="GO" id="GO:0070192">
    <property type="term" value="P:chromosome organization involved in meiotic cell cycle"/>
    <property type="evidence" value="ECO:0007669"/>
    <property type="project" value="TreeGrafter"/>
</dbReference>
<sequence>MDTKNTQYLYKEIRLNLEPSSSISVVNIKVPPPSGTSRKLPNTDKSGTDDENVFRSKNLASASSIFHRKYHTAPSSFLWRVLEDGTVLSIRATDVAKNEKDADAPLILNFRFATAIQPSCIAFADPREHDALCMFVLDDANVLYSFTLRPDYFRKRSAIEAGPAEACRVYVPSVFSFKHPHRMIAATADRVVVALHDGGLVRLDRNKANNSVGHPWKETIYNSQSWTQGLRSLIPFQGKSPIWHGKINMDLSAATSLQVTDLGIEGASFLFTVDGGPSAMFNPDPKKPIGGNIIAHASTTRISLKKGRGETRIAKIYDSPCLPESDCLFAINEDGIGDPSPKDLEKD</sequence>
<dbReference type="GO" id="GO:0000730">
    <property type="term" value="P:DNA recombinase assembly"/>
    <property type="evidence" value="ECO:0007669"/>
    <property type="project" value="TreeGrafter"/>
</dbReference>
<evidence type="ECO:0000256" key="2">
    <source>
        <dbReference type="ARBA" id="ARBA00022840"/>
    </source>
</evidence>
<dbReference type="Gene3D" id="3.40.50.300">
    <property type="entry name" value="P-loop containing nucleotide triphosphate hydrolases"/>
    <property type="match status" value="1"/>
</dbReference>
<evidence type="ECO:0000259" key="4">
    <source>
        <dbReference type="PROSITE" id="PS50163"/>
    </source>
</evidence>
<dbReference type="AlphaFoldDB" id="A0A0G4NGU6"/>
<evidence type="ECO:0000313" key="5">
    <source>
        <dbReference type="EMBL" id="CRK45682.1"/>
    </source>
</evidence>
<protein>
    <recommendedName>
        <fullName evidence="4">RecA family profile 2 domain-containing protein</fullName>
    </recommendedName>
</protein>
<keyword evidence="1" id="KW-0547">Nucleotide-binding</keyword>
<feature type="domain" description="RecA family profile 2" evidence="4">
    <location>
        <begin position="278"/>
        <end position="341"/>
    </location>
</feature>
<dbReference type="EMBL" id="CVQI01035050">
    <property type="protein sequence ID" value="CRK45682.1"/>
    <property type="molecule type" value="Genomic_DNA"/>
</dbReference>
<evidence type="ECO:0000256" key="3">
    <source>
        <dbReference type="SAM" id="MobiDB-lite"/>
    </source>
</evidence>
<dbReference type="GO" id="GO:0042148">
    <property type="term" value="P:DNA strand invasion"/>
    <property type="evidence" value="ECO:0007669"/>
    <property type="project" value="TreeGrafter"/>
</dbReference>
<dbReference type="GO" id="GO:0003697">
    <property type="term" value="F:single-stranded DNA binding"/>
    <property type="evidence" value="ECO:0007669"/>
    <property type="project" value="TreeGrafter"/>
</dbReference>
<evidence type="ECO:0000313" key="6">
    <source>
        <dbReference type="Proteomes" id="UP000045706"/>
    </source>
</evidence>
<keyword evidence="2" id="KW-0067">ATP-binding</keyword>
<reference evidence="6" key="1">
    <citation type="submission" date="2015-05" db="EMBL/GenBank/DDBJ databases">
        <authorList>
            <person name="Fogelqvist Johan"/>
        </authorList>
    </citation>
    <scope>NUCLEOTIDE SEQUENCE [LARGE SCALE GENOMIC DNA]</scope>
</reference>
<name>A0A0G4NGU6_VERLO</name>
<organism evidence="5 6">
    <name type="scientific">Verticillium longisporum</name>
    <name type="common">Verticillium dahliae var. longisporum</name>
    <dbReference type="NCBI Taxonomy" id="100787"/>
    <lineage>
        <taxon>Eukaryota</taxon>
        <taxon>Fungi</taxon>
        <taxon>Dikarya</taxon>
        <taxon>Ascomycota</taxon>
        <taxon>Pezizomycotina</taxon>
        <taxon>Sordariomycetes</taxon>
        <taxon>Hypocreomycetidae</taxon>
        <taxon>Glomerellales</taxon>
        <taxon>Plectosphaerellaceae</taxon>
        <taxon>Verticillium</taxon>
    </lineage>
</organism>
<accession>A0A0G4NGU6</accession>
<dbReference type="GO" id="GO:0005524">
    <property type="term" value="F:ATP binding"/>
    <property type="evidence" value="ECO:0007669"/>
    <property type="project" value="UniProtKB-KW"/>
</dbReference>
<feature type="region of interest" description="Disordered" evidence="3">
    <location>
        <begin position="26"/>
        <end position="51"/>
    </location>
</feature>
<dbReference type="SUPFAM" id="SSF52540">
    <property type="entry name" value="P-loop containing nucleoside triphosphate hydrolases"/>
    <property type="match status" value="1"/>
</dbReference>
<gene>
    <name evidence="5" type="ORF">BN1723_001025</name>
</gene>
<evidence type="ECO:0000256" key="1">
    <source>
        <dbReference type="ARBA" id="ARBA00022741"/>
    </source>
</evidence>
<dbReference type="GO" id="GO:0000794">
    <property type="term" value="C:condensed nuclear chromosome"/>
    <property type="evidence" value="ECO:0007669"/>
    <property type="project" value="TreeGrafter"/>
</dbReference>
<dbReference type="PANTHER" id="PTHR22942">
    <property type="entry name" value="RECA/RAD51/RADA DNA STRAND-PAIRING FAMILY MEMBER"/>
    <property type="match status" value="1"/>
</dbReference>
<dbReference type="Pfam" id="PF11715">
    <property type="entry name" value="Beta-prop_Nup120_160"/>
    <property type="match status" value="1"/>
</dbReference>